<proteinExistence type="predicted"/>
<sequence length="231" mass="26165">MATRLSRATAQDADRQRDEATGFERAKSWLIGVTGILVGIPALVNGAFDVYASLANLPKTDAERVNVELFKKYFNKPPVATVPVPIKQNHGIVEVRFQVFDEGDVYVEYGNLTQWFPFPKESAEKREISFNFISNAVARQAQLYGKGAVMQQESLRNGRLIRERTWPNGVAETLEIDTRTGDVVSRNSRRIDPMVQRSHKLMEHEVKAIDLDSLRAARERNSYPSIKETNK</sequence>
<organism evidence="1 2">
    <name type="scientific">Pseudoduganella armeniaca</name>
    <dbReference type="NCBI Taxonomy" id="2072590"/>
    <lineage>
        <taxon>Bacteria</taxon>
        <taxon>Pseudomonadati</taxon>
        <taxon>Pseudomonadota</taxon>
        <taxon>Betaproteobacteria</taxon>
        <taxon>Burkholderiales</taxon>
        <taxon>Oxalobacteraceae</taxon>
        <taxon>Telluria group</taxon>
        <taxon>Pseudoduganella</taxon>
    </lineage>
</organism>
<evidence type="ECO:0000313" key="1">
    <source>
        <dbReference type="EMBL" id="AVR97928.1"/>
    </source>
</evidence>
<reference evidence="1 2" key="1">
    <citation type="submission" date="2018-03" db="EMBL/GenBank/DDBJ databases">
        <title>Massilia armeniaca sp. nov., isolated from desert soil.</title>
        <authorList>
            <person name="Huang H."/>
            <person name="Ren M."/>
        </authorList>
    </citation>
    <scope>NUCLEOTIDE SEQUENCE [LARGE SCALE GENOMIC DNA]</scope>
    <source>
        <strain evidence="1 2">ZMN-3</strain>
    </source>
</reference>
<evidence type="ECO:0000313" key="2">
    <source>
        <dbReference type="Proteomes" id="UP000240505"/>
    </source>
</evidence>
<dbReference type="KEGG" id="masz:C9I28_21515"/>
<protein>
    <submittedName>
        <fullName evidence="1">Uncharacterized protein</fullName>
    </submittedName>
</protein>
<accession>A0A2R4CEN4</accession>
<dbReference type="RefSeq" id="WP_107143267.1">
    <property type="nucleotide sequence ID" value="NZ_CP028324.1"/>
</dbReference>
<gene>
    <name evidence="1" type="ORF">C9I28_21515</name>
</gene>
<dbReference type="OrthoDB" id="9807134at2"/>
<dbReference type="EMBL" id="CP028324">
    <property type="protein sequence ID" value="AVR97928.1"/>
    <property type="molecule type" value="Genomic_DNA"/>
</dbReference>
<dbReference type="AlphaFoldDB" id="A0A2R4CEN4"/>
<dbReference type="Proteomes" id="UP000240505">
    <property type="component" value="Chromosome"/>
</dbReference>
<name>A0A2R4CEN4_9BURK</name>
<keyword evidence="2" id="KW-1185">Reference proteome</keyword>